<dbReference type="InterPro" id="IPR052169">
    <property type="entry name" value="CW_Biosynth-Accessory"/>
</dbReference>
<dbReference type="InterPro" id="IPR029052">
    <property type="entry name" value="Metallo-depent_PP-like"/>
</dbReference>
<accession>A0ABP4E0L8</accession>
<gene>
    <name evidence="4" type="ORF">GCM10009663_29900</name>
</gene>
<sequence>MLGLACLTSCGSHPGPAADRATAATTAAAPAGSGSADPAASGAPSDPAAPSGSAAAGGTITVAFAGDVHFEGRTASRLAGGPDTALGPISRTLAAADLAVLNLETAITGRGAPEPKTYTFRTSPKALQTLRDAGVDVVSLANNHAVDFGAAGLADTLAAKASSPIPVVGFGRNAEEAYAPYVTMVKGVKVAVLAASQVQDLTNQKWRAGSSKPGIASALDPAALLRAVTEARRQAPVVLVYLHWGEEGHTCPTGAQTDLARKLSAAGATAVVGTHAHTMLGSGMLGDTYVAYGFGNFLWYGTSNYTDSDETGVTTLTLSGDGRTVGERFTPAHIDKRGVPVPQSGAAATAAQHRRDRLRTCTGLAPAPAARD</sequence>
<dbReference type="EMBL" id="BAAALD010000024">
    <property type="protein sequence ID" value="GAA1084366.1"/>
    <property type="molecule type" value="Genomic_DNA"/>
</dbReference>
<reference evidence="5" key="1">
    <citation type="journal article" date="2019" name="Int. J. Syst. Evol. Microbiol.">
        <title>The Global Catalogue of Microorganisms (GCM) 10K type strain sequencing project: providing services to taxonomists for standard genome sequencing and annotation.</title>
        <authorList>
            <consortium name="The Broad Institute Genomics Platform"/>
            <consortium name="The Broad Institute Genome Sequencing Center for Infectious Disease"/>
            <person name="Wu L."/>
            <person name="Ma J."/>
        </authorList>
    </citation>
    <scope>NUCLEOTIDE SEQUENCE [LARGE SCALE GENOMIC DNA]</scope>
    <source>
        <strain evidence="5">JCM 13002</strain>
    </source>
</reference>
<evidence type="ECO:0000259" key="3">
    <source>
        <dbReference type="SMART" id="SM00854"/>
    </source>
</evidence>
<proteinExistence type="inferred from homology"/>
<dbReference type="PANTHER" id="PTHR33393:SF13">
    <property type="entry name" value="PGA BIOSYNTHESIS PROTEIN CAPA"/>
    <property type="match status" value="1"/>
</dbReference>
<organism evidence="4 5">
    <name type="scientific">Kitasatospora arboriphila</name>
    <dbReference type="NCBI Taxonomy" id="258052"/>
    <lineage>
        <taxon>Bacteria</taxon>
        <taxon>Bacillati</taxon>
        <taxon>Actinomycetota</taxon>
        <taxon>Actinomycetes</taxon>
        <taxon>Kitasatosporales</taxon>
        <taxon>Streptomycetaceae</taxon>
        <taxon>Kitasatospora</taxon>
    </lineage>
</organism>
<evidence type="ECO:0000313" key="5">
    <source>
        <dbReference type="Proteomes" id="UP001499987"/>
    </source>
</evidence>
<dbReference type="SMART" id="SM00854">
    <property type="entry name" value="PGA_cap"/>
    <property type="match status" value="1"/>
</dbReference>
<evidence type="ECO:0000313" key="4">
    <source>
        <dbReference type="EMBL" id="GAA1084366.1"/>
    </source>
</evidence>
<comment type="similarity">
    <text evidence="1">Belongs to the CapA family.</text>
</comment>
<dbReference type="Proteomes" id="UP001499987">
    <property type="component" value="Unassembled WGS sequence"/>
</dbReference>
<dbReference type="Gene3D" id="3.60.21.10">
    <property type="match status" value="1"/>
</dbReference>
<keyword evidence="5" id="KW-1185">Reference proteome</keyword>
<dbReference type="Pfam" id="PF09587">
    <property type="entry name" value="PGA_cap"/>
    <property type="match status" value="1"/>
</dbReference>
<dbReference type="PANTHER" id="PTHR33393">
    <property type="entry name" value="POLYGLUTAMINE SYNTHESIS ACCESSORY PROTEIN RV0574C-RELATED"/>
    <property type="match status" value="1"/>
</dbReference>
<feature type="compositionally biased region" description="Low complexity" evidence="2">
    <location>
        <begin position="14"/>
        <end position="54"/>
    </location>
</feature>
<evidence type="ECO:0000256" key="2">
    <source>
        <dbReference type="SAM" id="MobiDB-lite"/>
    </source>
</evidence>
<feature type="domain" description="Capsule synthesis protein CapA" evidence="3">
    <location>
        <begin position="61"/>
        <end position="301"/>
    </location>
</feature>
<comment type="caution">
    <text evidence="4">The sequence shown here is derived from an EMBL/GenBank/DDBJ whole genome shotgun (WGS) entry which is preliminary data.</text>
</comment>
<protein>
    <submittedName>
        <fullName evidence="4">CapA family protein</fullName>
    </submittedName>
</protein>
<dbReference type="InterPro" id="IPR019079">
    <property type="entry name" value="Capsule_synth_CapA"/>
</dbReference>
<dbReference type="SUPFAM" id="SSF56300">
    <property type="entry name" value="Metallo-dependent phosphatases"/>
    <property type="match status" value="1"/>
</dbReference>
<name>A0ABP4E0L8_9ACTN</name>
<feature type="region of interest" description="Disordered" evidence="2">
    <location>
        <begin position="13"/>
        <end position="54"/>
    </location>
</feature>
<evidence type="ECO:0000256" key="1">
    <source>
        <dbReference type="ARBA" id="ARBA00005662"/>
    </source>
</evidence>
<dbReference type="CDD" id="cd07381">
    <property type="entry name" value="MPP_CapA"/>
    <property type="match status" value="1"/>
</dbReference>